<evidence type="ECO:0000313" key="1">
    <source>
        <dbReference type="EMBL" id="MFD0868777.1"/>
    </source>
</evidence>
<dbReference type="RefSeq" id="WP_379286897.1">
    <property type="nucleotide sequence ID" value="NZ_JBHTIU010000023.1"/>
</dbReference>
<evidence type="ECO:0000313" key="2">
    <source>
        <dbReference type="Proteomes" id="UP001597120"/>
    </source>
</evidence>
<keyword evidence="2" id="KW-1185">Reference proteome</keyword>
<reference evidence="2" key="1">
    <citation type="journal article" date="2019" name="Int. J. Syst. Evol. Microbiol.">
        <title>The Global Catalogue of Microorganisms (GCM) 10K type strain sequencing project: providing services to taxonomists for standard genome sequencing and annotation.</title>
        <authorList>
            <consortium name="The Broad Institute Genomics Platform"/>
            <consortium name="The Broad Institute Genome Sequencing Center for Infectious Disease"/>
            <person name="Wu L."/>
            <person name="Ma J."/>
        </authorList>
    </citation>
    <scope>NUCLEOTIDE SEQUENCE [LARGE SCALE GENOMIC DNA]</scope>
    <source>
        <strain evidence="2">CCUG 57263</strain>
    </source>
</reference>
<comment type="caution">
    <text evidence="1">The sequence shown here is derived from an EMBL/GenBank/DDBJ whole genome shotgun (WGS) entry which is preliminary data.</text>
</comment>
<dbReference type="Proteomes" id="UP001597120">
    <property type="component" value="Unassembled WGS sequence"/>
</dbReference>
<organism evidence="1 2">
    <name type="scientific">Paenibacillus residui</name>
    <dbReference type="NCBI Taxonomy" id="629724"/>
    <lineage>
        <taxon>Bacteria</taxon>
        <taxon>Bacillati</taxon>
        <taxon>Bacillota</taxon>
        <taxon>Bacilli</taxon>
        <taxon>Bacillales</taxon>
        <taxon>Paenibacillaceae</taxon>
        <taxon>Paenibacillus</taxon>
    </lineage>
</organism>
<proteinExistence type="predicted"/>
<gene>
    <name evidence="1" type="ORF">ACFQ03_06415</name>
</gene>
<sequence>MQEVILTEEELRTKCAEWQKILRLQDWIVVTGIKRGRDMTLQGVCGECSWQLQKRMAAINVLDPVDYPPDLIEPHDMELTLVHELVHLHFASLQTPNEDNTAEEQAIEAISRGLITLARRGGEREK</sequence>
<accession>A0ABW3D5P8</accession>
<name>A0ABW3D5P8_9BACL</name>
<dbReference type="EMBL" id="JBHTIU010000023">
    <property type="protein sequence ID" value="MFD0868777.1"/>
    <property type="molecule type" value="Genomic_DNA"/>
</dbReference>
<protein>
    <submittedName>
        <fullName evidence="1">Uncharacterized protein</fullName>
    </submittedName>
</protein>